<evidence type="ECO:0000256" key="6">
    <source>
        <dbReference type="ARBA" id="ARBA00023136"/>
    </source>
</evidence>
<evidence type="ECO:0000259" key="9">
    <source>
        <dbReference type="PROSITE" id="PS50929"/>
    </source>
</evidence>
<feature type="domain" description="ABC transporter" evidence="8">
    <location>
        <begin position="361"/>
        <end position="599"/>
    </location>
</feature>
<organism evidence="10 11">
    <name type="scientific">Candidatus Eubacterium faecipullorum</name>
    <dbReference type="NCBI Taxonomy" id="2838571"/>
    <lineage>
        <taxon>Bacteria</taxon>
        <taxon>Bacillati</taxon>
        <taxon>Bacillota</taxon>
        <taxon>Clostridia</taxon>
        <taxon>Eubacteriales</taxon>
        <taxon>Eubacteriaceae</taxon>
        <taxon>Eubacterium</taxon>
    </lineage>
</organism>
<dbReference type="PROSITE" id="PS00211">
    <property type="entry name" value="ABC_TRANSPORTER_1"/>
    <property type="match status" value="1"/>
</dbReference>
<evidence type="ECO:0000256" key="5">
    <source>
        <dbReference type="ARBA" id="ARBA00022989"/>
    </source>
</evidence>
<feature type="transmembrane region" description="Helical" evidence="7">
    <location>
        <begin position="144"/>
        <end position="166"/>
    </location>
</feature>
<protein>
    <submittedName>
        <fullName evidence="10">ABC transporter ATP-binding protein/permease</fullName>
    </submittedName>
</protein>
<evidence type="ECO:0000256" key="3">
    <source>
        <dbReference type="ARBA" id="ARBA00022741"/>
    </source>
</evidence>
<evidence type="ECO:0000256" key="1">
    <source>
        <dbReference type="ARBA" id="ARBA00004651"/>
    </source>
</evidence>
<accession>A0A9D1RD87</accession>
<evidence type="ECO:0000313" key="11">
    <source>
        <dbReference type="Proteomes" id="UP000824205"/>
    </source>
</evidence>
<dbReference type="PROSITE" id="PS50893">
    <property type="entry name" value="ABC_TRANSPORTER_2"/>
    <property type="match status" value="1"/>
</dbReference>
<dbReference type="Pfam" id="PF00005">
    <property type="entry name" value="ABC_tran"/>
    <property type="match status" value="1"/>
</dbReference>
<dbReference type="SUPFAM" id="SSF52540">
    <property type="entry name" value="P-loop containing nucleoside triphosphate hydrolases"/>
    <property type="match status" value="1"/>
</dbReference>
<gene>
    <name evidence="10" type="ORF">IAA48_03420</name>
</gene>
<feature type="transmembrane region" description="Helical" evidence="7">
    <location>
        <begin position="268"/>
        <end position="289"/>
    </location>
</feature>
<dbReference type="GO" id="GO:0016887">
    <property type="term" value="F:ATP hydrolysis activity"/>
    <property type="evidence" value="ECO:0007669"/>
    <property type="project" value="InterPro"/>
</dbReference>
<dbReference type="InterPro" id="IPR003439">
    <property type="entry name" value="ABC_transporter-like_ATP-bd"/>
</dbReference>
<reference evidence="10" key="1">
    <citation type="journal article" date="2021" name="PeerJ">
        <title>Extensive microbial diversity within the chicken gut microbiome revealed by metagenomics and culture.</title>
        <authorList>
            <person name="Gilroy R."/>
            <person name="Ravi A."/>
            <person name="Getino M."/>
            <person name="Pursley I."/>
            <person name="Horton D.L."/>
            <person name="Alikhan N.F."/>
            <person name="Baker D."/>
            <person name="Gharbi K."/>
            <person name="Hall N."/>
            <person name="Watson M."/>
            <person name="Adriaenssens E.M."/>
            <person name="Foster-Nyarko E."/>
            <person name="Jarju S."/>
            <person name="Secka A."/>
            <person name="Antonio M."/>
            <person name="Oren A."/>
            <person name="Chaudhuri R.R."/>
            <person name="La Ragione R."/>
            <person name="Hildebrand F."/>
            <person name="Pallen M.J."/>
        </authorList>
    </citation>
    <scope>NUCLEOTIDE SEQUENCE</scope>
    <source>
        <strain evidence="10">421</strain>
    </source>
</reference>
<dbReference type="Gene3D" id="1.20.1560.10">
    <property type="entry name" value="ABC transporter type 1, transmembrane domain"/>
    <property type="match status" value="1"/>
</dbReference>
<sequence>MNNFIIVLRSFKEMQRLEKRILPCSVVTAVTSAVLPFINIIFPSKIISVLENGADPKILTALIAAAVLLNFALLLISNYTNNLYYSYRWLMYCRERKNISNKLFSIDYETLESNAFKELIHKHTEAQDRVGSAFTQFSWMARDFITGFIMLVISVISLVPLFKIGFTKTGESFFEKPVFLIVIIICIAVMAVVILMLSTYMNKLWFKTNDEYARLDKFFMYFLKMFDDYKTGKEIRLYKEQDMIKTCAVDALLTDGEKLLKRASKRSAATSSTVALLGALLGFGIYLFIGVKGLFGLFGTSELVLYSGTFMQVIAAVIKMANTIGKTAEMCPLAEYYFRITETESKMKYGTEDVHGGQYEIEFKNVSFKYPGSDTYALKNINLKINSGAHLAVVGRNGSGKTTFIKLMCRLYDVTDGEIRINGKNIKTYSRESLIKLFSVVFQDFSLFSLSVAENITVTDKADRERLYACLEEADVLDRIMNTDKKENTVLYKDTDKNGVEISGGEAQKLALARALYKDAPVVVLDEPTAALDPIAENEVYRRFSTFVEGKTAIYISHRLSSCVFCDRIAVFDHAELVQTGTHAELLASGGKYAELWNAQAEYYLQ</sequence>
<comment type="caution">
    <text evidence="10">The sequence shown here is derived from an EMBL/GenBank/DDBJ whole genome shotgun (WGS) entry which is preliminary data.</text>
</comment>
<dbReference type="CDD" id="cd03228">
    <property type="entry name" value="ABCC_MRP_Like"/>
    <property type="match status" value="1"/>
</dbReference>
<dbReference type="InterPro" id="IPR017871">
    <property type="entry name" value="ABC_transporter-like_CS"/>
</dbReference>
<dbReference type="EMBL" id="DXGE01000013">
    <property type="protein sequence ID" value="HIW85524.1"/>
    <property type="molecule type" value="Genomic_DNA"/>
</dbReference>
<dbReference type="InterPro" id="IPR011527">
    <property type="entry name" value="ABC1_TM_dom"/>
</dbReference>
<keyword evidence="5 7" id="KW-1133">Transmembrane helix</keyword>
<proteinExistence type="predicted"/>
<evidence type="ECO:0000256" key="4">
    <source>
        <dbReference type="ARBA" id="ARBA00022840"/>
    </source>
</evidence>
<dbReference type="InterPro" id="IPR039421">
    <property type="entry name" value="Type_1_exporter"/>
</dbReference>
<evidence type="ECO:0000313" key="10">
    <source>
        <dbReference type="EMBL" id="HIW85524.1"/>
    </source>
</evidence>
<evidence type="ECO:0000256" key="2">
    <source>
        <dbReference type="ARBA" id="ARBA00022692"/>
    </source>
</evidence>
<feature type="transmembrane region" description="Helical" evidence="7">
    <location>
        <begin position="178"/>
        <end position="197"/>
    </location>
</feature>
<dbReference type="PANTHER" id="PTHR24221:SF654">
    <property type="entry name" value="ATP-BINDING CASSETTE SUB-FAMILY B MEMBER 6"/>
    <property type="match status" value="1"/>
</dbReference>
<dbReference type="InterPro" id="IPR027417">
    <property type="entry name" value="P-loop_NTPase"/>
</dbReference>
<feature type="transmembrane region" description="Helical" evidence="7">
    <location>
        <begin position="58"/>
        <end position="79"/>
    </location>
</feature>
<keyword evidence="3" id="KW-0547">Nucleotide-binding</keyword>
<comment type="subcellular location">
    <subcellularLocation>
        <location evidence="1">Cell membrane</location>
        <topology evidence="1">Multi-pass membrane protein</topology>
    </subcellularLocation>
</comment>
<feature type="domain" description="ABC transmembrane type-1" evidence="9">
    <location>
        <begin position="25"/>
        <end position="329"/>
    </location>
</feature>
<dbReference type="GO" id="GO:0005886">
    <property type="term" value="C:plasma membrane"/>
    <property type="evidence" value="ECO:0007669"/>
    <property type="project" value="UniProtKB-SubCell"/>
</dbReference>
<dbReference type="AlphaFoldDB" id="A0A9D1RD87"/>
<dbReference type="InterPro" id="IPR036640">
    <property type="entry name" value="ABC1_TM_sf"/>
</dbReference>
<dbReference type="SMART" id="SM00382">
    <property type="entry name" value="AAA"/>
    <property type="match status" value="1"/>
</dbReference>
<dbReference type="PANTHER" id="PTHR24221">
    <property type="entry name" value="ATP-BINDING CASSETTE SUB-FAMILY B"/>
    <property type="match status" value="1"/>
</dbReference>
<dbReference type="Proteomes" id="UP000824205">
    <property type="component" value="Unassembled WGS sequence"/>
</dbReference>
<evidence type="ECO:0000256" key="7">
    <source>
        <dbReference type="SAM" id="Phobius"/>
    </source>
</evidence>
<keyword evidence="6 7" id="KW-0472">Membrane</keyword>
<keyword evidence="4 10" id="KW-0067">ATP-binding</keyword>
<dbReference type="SUPFAM" id="SSF90123">
    <property type="entry name" value="ABC transporter transmembrane region"/>
    <property type="match status" value="1"/>
</dbReference>
<name>A0A9D1RD87_9FIRM</name>
<reference evidence="10" key="2">
    <citation type="submission" date="2021-04" db="EMBL/GenBank/DDBJ databases">
        <authorList>
            <person name="Gilroy R."/>
        </authorList>
    </citation>
    <scope>NUCLEOTIDE SEQUENCE</scope>
    <source>
        <strain evidence="10">421</strain>
    </source>
</reference>
<feature type="transmembrane region" description="Helical" evidence="7">
    <location>
        <begin position="21"/>
        <end position="42"/>
    </location>
</feature>
<dbReference type="PROSITE" id="PS50929">
    <property type="entry name" value="ABC_TM1F"/>
    <property type="match status" value="1"/>
</dbReference>
<dbReference type="GO" id="GO:0140359">
    <property type="term" value="F:ABC-type transporter activity"/>
    <property type="evidence" value="ECO:0007669"/>
    <property type="project" value="InterPro"/>
</dbReference>
<dbReference type="Gene3D" id="3.40.50.300">
    <property type="entry name" value="P-loop containing nucleotide triphosphate hydrolases"/>
    <property type="match status" value="1"/>
</dbReference>
<dbReference type="GO" id="GO:0005524">
    <property type="term" value="F:ATP binding"/>
    <property type="evidence" value="ECO:0007669"/>
    <property type="project" value="UniProtKB-KW"/>
</dbReference>
<dbReference type="InterPro" id="IPR003593">
    <property type="entry name" value="AAA+_ATPase"/>
</dbReference>
<keyword evidence="2 7" id="KW-0812">Transmembrane</keyword>
<evidence type="ECO:0000259" key="8">
    <source>
        <dbReference type="PROSITE" id="PS50893"/>
    </source>
</evidence>